<name>A0A4C1U642_EUMVA</name>
<accession>A0A4C1U642</accession>
<gene>
    <name evidence="3" type="ORF">EVAR_10925_1</name>
</gene>
<organism evidence="3 4">
    <name type="scientific">Eumeta variegata</name>
    <name type="common">Bagworm moth</name>
    <name type="synonym">Eumeta japonica</name>
    <dbReference type="NCBI Taxonomy" id="151549"/>
    <lineage>
        <taxon>Eukaryota</taxon>
        <taxon>Metazoa</taxon>
        <taxon>Ecdysozoa</taxon>
        <taxon>Arthropoda</taxon>
        <taxon>Hexapoda</taxon>
        <taxon>Insecta</taxon>
        <taxon>Pterygota</taxon>
        <taxon>Neoptera</taxon>
        <taxon>Endopterygota</taxon>
        <taxon>Lepidoptera</taxon>
        <taxon>Glossata</taxon>
        <taxon>Ditrysia</taxon>
        <taxon>Tineoidea</taxon>
        <taxon>Psychidae</taxon>
        <taxon>Oiketicinae</taxon>
        <taxon>Eumeta</taxon>
    </lineage>
</organism>
<sequence>MYRAGHEFLGDGAAMRLRGVALALAVLALAALAAGEARGPTNNAVSHPARRWQRGQPRTDHRTPRHFVGSGVASSSDQQHEMMSTRSKHLNN</sequence>
<feature type="signal peptide" evidence="2">
    <location>
        <begin position="1"/>
        <end position="37"/>
    </location>
</feature>
<feature type="compositionally biased region" description="Polar residues" evidence="1">
    <location>
        <begin position="72"/>
        <end position="85"/>
    </location>
</feature>
<feature type="chain" id="PRO_5020036405" evidence="2">
    <location>
        <begin position="38"/>
        <end position="92"/>
    </location>
</feature>
<proteinExistence type="predicted"/>
<evidence type="ECO:0000313" key="4">
    <source>
        <dbReference type="Proteomes" id="UP000299102"/>
    </source>
</evidence>
<evidence type="ECO:0000256" key="2">
    <source>
        <dbReference type="SAM" id="SignalP"/>
    </source>
</evidence>
<reference evidence="3 4" key="1">
    <citation type="journal article" date="2019" name="Commun. Biol.">
        <title>The bagworm genome reveals a unique fibroin gene that provides high tensile strength.</title>
        <authorList>
            <person name="Kono N."/>
            <person name="Nakamura H."/>
            <person name="Ohtoshi R."/>
            <person name="Tomita M."/>
            <person name="Numata K."/>
            <person name="Arakawa K."/>
        </authorList>
    </citation>
    <scope>NUCLEOTIDE SEQUENCE [LARGE SCALE GENOMIC DNA]</scope>
</reference>
<keyword evidence="2" id="KW-0732">Signal</keyword>
<comment type="caution">
    <text evidence="3">The sequence shown here is derived from an EMBL/GenBank/DDBJ whole genome shotgun (WGS) entry which is preliminary data.</text>
</comment>
<dbReference type="Proteomes" id="UP000299102">
    <property type="component" value="Unassembled WGS sequence"/>
</dbReference>
<evidence type="ECO:0000313" key="3">
    <source>
        <dbReference type="EMBL" id="GBP21748.1"/>
    </source>
</evidence>
<protein>
    <submittedName>
        <fullName evidence="3">Uncharacterized protein</fullName>
    </submittedName>
</protein>
<dbReference type="EMBL" id="BGZK01000132">
    <property type="protein sequence ID" value="GBP21748.1"/>
    <property type="molecule type" value="Genomic_DNA"/>
</dbReference>
<keyword evidence="4" id="KW-1185">Reference proteome</keyword>
<dbReference type="AlphaFoldDB" id="A0A4C1U642"/>
<feature type="region of interest" description="Disordered" evidence="1">
    <location>
        <begin position="37"/>
        <end position="92"/>
    </location>
</feature>
<evidence type="ECO:0000256" key="1">
    <source>
        <dbReference type="SAM" id="MobiDB-lite"/>
    </source>
</evidence>